<gene>
    <name evidence="3" type="ORF">KHA97_22535</name>
</gene>
<evidence type="ECO:0000313" key="3">
    <source>
        <dbReference type="EMBL" id="MBS4197820.1"/>
    </source>
</evidence>
<keyword evidence="4" id="KW-1185">Reference proteome</keyword>
<dbReference type="SUPFAM" id="SSF56784">
    <property type="entry name" value="HAD-like"/>
    <property type="match status" value="1"/>
</dbReference>
<dbReference type="InterPro" id="IPR050155">
    <property type="entry name" value="HAD-like_hydrolase_sf"/>
</dbReference>
<dbReference type="Gene3D" id="3.40.50.1000">
    <property type="entry name" value="HAD superfamily/HAD-like"/>
    <property type="match status" value="1"/>
</dbReference>
<keyword evidence="1 3" id="KW-0378">Hydrolase</keyword>
<dbReference type="InterPro" id="IPR023198">
    <property type="entry name" value="PGP-like_dom2"/>
</dbReference>
<reference evidence="3 4" key="1">
    <citation type="submission" date="2021-05" db="EMBL/GenBank/DDBJ databases">
        <title>Novel Bacillus species.</title>
        <authorList>
            <person name="Liu G."/>
        </authorList>
    </citation>
    <scope>NUCLEOTIDE SEQUENCE [LARGE SCALE GENOMIC DNA]</scope>
    <source>
        <strain evidence="4">FJAT-49780</strain>
    </source>
</reference>
<dbReference type="Pfam" id="PF13419">
    <property type="entry name" value="HAD_2"/>
    <property type="match status" value="1"/>
</dbReference>
<dbReference type="SFLD" id="SFLDG01129">
    <property type="entry name" value="C1.5:_HAD__Beta-PGM__Phosphata"/>
    <property type="match status" value="1"/>
</dbReference>
<dbReference type="InterPro" id="IPR023214">
    <property type="entry name" value="HAD_sf"/>
</dbReference>
<comment type="caution">
    <text evidence="3">The sequence shown here is derived from an EMBL/GenBank/DDBJ whole genome shotgun (WGS) entry which is preliminary data.</text>
</comment>
<dbReference type="InterPro" id="IPR041492">
    <property type="entry name" value="HAD_2"/>
</dbReference>
<dbReference type="GO" id="GO:0006281">
    <property type="term" value="P:DNA repair"/>
    <property type="evidence" value="ECO:0007669"/>
    <property type="project" value="TreeGrafter"/>
</dbReference>
<evidence type="ECO:0000256" key="1">
    <source>
        <dbReference type="ARBA" id="ARBA00022801"/>
    </source>
</evidence>
<name>A0A942TGY8_9BACI</name>
<accession>A0A942TGY8</accession>
<dbReference type="GO" id="GO:0008967">
    <property type="term" value="F:phosphoglycolate phosphatase activity"/>
    <property type="evidence" value="ECO:0007669"/>
    <property type="project" value="TreeGrafter"/>
</dbReference>
<dbReference type="SFLD" id="SFLDS00003">
    <property type="entry name" value="Haloacid_Dehalogenase"/>
    <property type="match status" value="1"/>
</dbReference>
<evidence type="ECO:0000256" key="2">
    <source>
        <dbReference type="ARBA" id="ARBA00022842"/>
    </source>
</evidence>
<dbReference type="PANTHER" id="PTHR43434:SF25">
    <property type="entry name" value="PHOSPHOGLYCOLATE PHOSPHATASE"/>
    <property type="match status" value="1"/>
</dbReference>
<keyword evidence="2" id="KW-0460">Magnesium</keyword>
<dbReference type="AlphaFoldDB" id="A0A942TGY8"/>
<dbReference type="Proteomes" id="UP000681414">
    <property type="component" value="Unassembled WGS sequence"/>
</dbReference>
<dbReference type="InterPro" id="IPR036412">
    <property type="entry name" value="HAD-like_sf"/>
</dbReference>
<organism evidence="3 4">
    <name type="scientific">Lederbergia citri</name>
    <dbReference type="NCBI Taxonomy" id="2833580"/>
    <lineage>
        <taxon>Bacteria</taxon>
        <taxon>Bacillati</taxon>
        <taxon>Bacillota</taxon>
        <taxon>Bacilli</taxon>
        <taxon>Bacillales</taxon>
        <taxon>Bacillaceae</taxon>
        <taxon>Lederbergia</taxon>
    </lineage>
</organism>
<dbReference type="RefSeq" id="WP_213127044.1">
    <property type="nucleotide sequence ID" value="NZ_JAGYPG010000005.1"/>
</dbReference>
<evidence type="ECO:0000313" key="4">
    <source>
        <dbReference type="Proteomes" id="UP000681414"/>
    </source>
</evidence>
<dbReference type="EMBL" id="JAGYPG010000005">
    <property type="protein sequence ID" value="MBS4197820.1"/>
    <property type="molecule type" value="Genomic_DNA"/>
</dbReference>
<dbReference type="GO" id="GO:0005829">
    <property type="term" value="C:cytosol"/>
    <property type="evidence" value="ECO:0007669"/>
    <property type="project" value="TreeGrafter"/>
</dbReference>
<protein>
    <submittedName>
        <fullName evidence="3">HAD hydrolase-like protein</fullName>
    </submittedName>
</protein>
<dbReference type="PANTHER" id="PTHR43434">
    <property type="entry name" value="PHOSPHOGLYCOLATE PHOSPHATASE"/>
    <property type="match status" value="1"/>
</dbReference>
<proteinExistence type="predicted"/>
<dbReference type="Gene3D" id="1.10.150.240">
    <property type="entry name" value="Putative phosphatase, domain 2"/>
    <property type="match status" value="1"/>
</dbReference>
<sequence>MRLLWDLDGTIFDTYPAILHSFCSVYEEVHGKSVDQKEALRWLKKTSKEAFAHFGISEDYRERFKELDHAGAEAGSPPFDGIEIILAAADVNVIVTHRTRASTKELLVKWGLLKYFDEIVSPDDDGYPRKPDVAAYEYVHNKYQLDWAIGDRALDLIPAKAVGLKTCAFQNDDIEADLYIDSYTTALIEKLKMGGSE</sequence>